<dbReference type="RefSeq" id="XP_027612146.1">
    <property type="nucleotide sequence ID" value="XM_027756345.1"/>
</dbReference>
<keyword evidence="3" id="KW-0732">Signal</keyword>
<name>A0A401GGK4_9APHY</name>
<feature type="region of interest" description="Disordered" evidence="1">
    <location>
        <begin position="77"/>
        <end position="212"/>
    </location>
</feature>
<dbReference type="Proteomes" id="UP000287166">
    <property type="component" value="Unassembled WGS sequence"/>
</dbReference>
<evidence type="ECO:0000313" key="4">
    <source>
        <dbReference type="EMBL" id="GBE81233.1"/>
    </source>
</evidence>
<feature type="compositionally biased region" description="Polar residues" evidence="1">
    <location>
        <begin position="296"/>
        <end position="307"/>
    </location>
</feature>
<comment type="caution">
    <text evidence="4">The sequence shown here is derived from an EMBL/GenBank/DDBJ whole genome shotgun (WGS) entry which is preliminary data.</text>
</comment>
<feature type="compositionally biased region" description="Polar residues" evidence="1">
    <location>
        <begin position="183"/>
        <end position="201"/>
    </location>
</feature>
<evidence type="ECO:0000313" key="5">
    <source>
        <dbReference type="Proteomes" id="UP000287166"/>
    </source>
</evidence>
<feature type="region of interest" description="Disordered" evidence="1">
    <location>
        <begin position="285"/>
        <end position="308"/>
    </location>
</feature>
<feature type="compositionally biased region" description="Basic and acidic residues" evidence="1">
    <location>
        <begin position="167"/>
        <end position="176"/>
    </location>
</feature>
<feature type="signal peptide" evidence="3">
    <location>
        <begin position="1"/>
        <end position="17"/>
    </location>
</feature>
<evidence type="ECO:0000256" key="1">
    <source>
        <dbReference type="SAM" id="MobiDB-lite"/>
    </source>
</evidence>
<keyword evidence="2" id="KW-0812">Transmembrane</keyword>
<accession>A0A401GGK4</accession>
<sequence>MNFLLVELAFAPLLVSAAPWNSSCKGLSEEAFIVIVVESVVILLLLVMVLFMWARIRRLRSSQASLAQNRHIERYVDRAPTPRAKNARDSSEDSELSTPFLPATVPETLQPRSMTLSTRREIGSPSLYVSAPALDKPTPSHQSTYTSRLSVAHPRDLSSDTPFPNPHSEEPSEDHSWLANEDAPSSPTVTTAPSIYSQPSLKPSEPKPASIEPLSVGKRLSATQPIQENGDAQAHGQEPIFPNPHSEGHAWHDDDTPLPSPTAPAGYQLPSAADSWVSYDLTNLPTPTDLSHRTTRSSFPDPSTPSARSLHIALQPSRTEVRLIAQGALAEASRGSVVTSGS</sequence>
<feature type="compositionally biased region" description="Basic and acidic residues" evidence="1">
    <location>
        <begin position="246"/>
        <end position="255"/>
    </location>
</feature>
<feature type="chain" id="PRO_5019571923" evidence="3">
    <location>
        <begin position="18"/>
        <end position="342"/>
    </location>
</feature>
<proteinExistence type="predicted"/>
<reference evidence="4 5" key="1">
    <citation type="journal article" date="2018" name="Sci. Rep.">
        <title>Genome sequence of the cauliflower mushroom Sparassis crispa (Hanabiratake) and its association with beneficial usage.</title>
        <authorList>
            <person name="Kiyama R."/>
            <person name="Furutani Y."/>
            <person name="Kawaguchi K."/>
            <person name="Nakanishi T."/>
        </authorList>
    </citation>
    <scope>NUCLEOTIDE SEQUENCE [LARGE SCALE GENOMIC DNA]</scope>
</reference>
<dbReference type="GeneID" id="38778150"/>
<evidence type="ECO:0000256" key="3">
    <source>
        <dbReference type="SAM" id="SignalP"/>
    </source>
</evidence>
<feature type="region of interest" description="Disordered" evidence="1">
    <location>
        <begin position="227"/>
        <end position="269"/>
    </location>
</feature>
<keyword evidence="2" id="KW-0472">Membrane</keyword>
<keyword evidence="5" id="KW-1185">Reference proteome</keyword>
<evidence type="ECO:0000256" key="2">
    <source>
        <dbReference type="SAM" id="Phobius"/>
    </source>
</evidence>
<keyword evidence="2" id="KW-1133">Transmembrane helix</keyword>
<feature type="transmembrane region" description="Helical" evidence="2">
    <location>
        <begin position="33"/>
        <end position="54"/>
    </location>
</feature>
<protein>
    <submittedName>
        <fullName evidence="4">Uncharacterized protein</fullName>
    </submittedName>
</protein>
<dbReference type="EMBL" id="BFAD01000003">
    <property type="protein sequence ID" value="GBE81233.1"/>
    <property type="molecule type" value="Genomic_DNA"/>
</dbReference>
<organism evidence="4 5">
    <name type="scientific">Sparassis crispa</name>
    <dbReference type="NCBI Taxonomy" id="139825"/>
    <lineage>
        <taxon>Eukaryota</taxon>
        <taxon>Fungi</taxon>
        <taxon>Dikarya</taxon>
        <taxon>Basidiomycota</taxon>
        <taxon>Agaricomycotina</taxon>
        <taxon>Agaricomycetes</taxon>
        <taxon>Polyporales</taxon>
        <taxon>Sparassidaceae</taxon>
        <taxon>Sparassis</taxon>
    </lineage>
</organism>
<dbReference type="AlphaFoldDB" id="A0A401GGK4"/>
<gene>
    <name evidence="4" type="ORF">SCP_0309600</name>
</gene>
<feature type="compositionally biased region" description="Polar residues" evidence="1">
    <location>
        <begin position="139"/>
        <end position="149"/>
    </location>
</feature>
<dbReference type="InParanoid" id="A0A401GGK4"/>